<dbReference type="AlphaFoldDB" id="A0A1E7ET99"/>
<keyword evidence="1" id="KW-0175">Coiled coil</keyword>
<dbReference type="EMBL" id="KV784378">
    <property type="protein sequence ID" value="OEU09014.1"/>
    <property type="molecule type" value="Genomic_DNA"/>
</dbReference>
<reference evidence="3 4" key="1">
    <citation type="submission" date="2016-09" db="EMBL/GenBank/DDBJ databases">
        <title>Extensive genetic diversity and differential bi-allelic expression allows diatom success in the polar Southern Ocean.</title>
        <authorList>
            <consortium name="DOE Joint Genome Institute"/>
            <person name="Mock T."/>
            <person name="Otillar R.P."/>
            <person name="Strauss J."/>
            <person name="Dupont C."/>
            <person name="Frickenhaus S."/>
            <person name="Maumus F."/>
            <person name="Mcmullan M."/>
            <person name="Sanges R."/>
            <person name="Schmutz J."/>
            <person name="Toseland A."/>
            <person name="Valas R."/>
            <person name="Veluchamy A."/>
            <person name="Ward B.J."/>
            <person name="Allen A."/>
            <person name="Barry K."/>
            <person name="Falciatore A."/>
            <person name="Ferrante M."/>
            <person name="Fortunato A.E."/>
            <person name="Gloeckner G."/>
            <person name="Gruber A."/>
            <person name="Hipkin R."/>
            <person name="Janech M."/>
            <person name="Kroth P."/>
            <person name="Leese F."/>
            <person name="Lindquist E."/>
            <person name="Lyon B.R."/>
            <person name="Martin J."/>
            <person name="Mayer C."/>
            <person name="Parker M."/>
            <person name="Quesneville H."/>
            <person name="Raymond J."/>
            <person name="Uhlig C."/>
            <person name="Valentin K.U."/>
            <person name="Worden A.Z."/>
            <person name="Armbrust E.V."/>
            <person name="Bowler C."/>
            <person name="Green B."/>
            <person name="Moulton V."/>
            <person name="Van Oosterhout C."/>
            <person name="Grigoriev I."/>
        </authorList>
    </citation>
    <scope>NUCLEOTIDE SEQUENCE [LARGE SCALE GENOMIC DNA]</scope>
    <source>
        <strain evidence="3 4">CCMP1102</strain>
    </source>
</reference>
<name>A0A1E7ET99_9STRA</name>
<feature type="region of interest" description="Disordered" evidence="2">
    <location>
        <begin position="1"/>
        <end position="31"/>
    </location>
</feature>
<feature type="compositionally biased region" description="Low complexity" evidence="2">
    <location>
        <begin position="14"/>
        <end position="31"/>
    </location>
</feature>
<feature type="region of interest" description="Disordered" evidence="2">
    <location>
        <begin position="128"/>
        <end position="150"/>
    </location>
</feature>
<organism evidence="3 4">
    <name type="scientific">Fragilariopsis cylindrus CCMP1102</name>
    <dbReference type="NCBI Taxonomy" id="635003"/>
    <lineage>
        <taxon>Eukaryota</taxon>
        <taxon>Sar</taxon>
        <taxon>Stramenopiles</taxon>
        <taxon>Ochrophyta</taxon>
        <taxon>Bacillariophyta</taxon>
        <taxon>Bacillariophyceae</taxon>
        <taxon>Bacillariophycidae</taxon>
        <taxon>Bacillariales</taxon>
        <taxon>Bacillariaceae</taxon>
        <taxon>Fragilariopsis</taxon>
    </lineage>
</organism>
<evidence type="ECO:0000313" key="4">
    <source>
        <dbReference type="Proteomes" id="UP000095751"/>
    </source>
</evidence>
<keyword evidence="4" id="KW-1185">Reference proteome</keyword>
<evidence type="ECO:0000313" key="3">
    <source>
        <dbReference type="EMBL" id="OEU09014.1"/>
    </source>
</evidence>
<gene>
    <name evidence="3" type="ORF">FRACYDRAFT_249358</name>
</gene>
<evidence type="ECO:0000256" key="1">
    <source>
        <dbReference type="SAM" id="Coils"/>
    </source>
</evidence>
<protein>
    <submittedName>
        <fullName evidence="3">Uncharacterized protein</fullName>
    </submittedName>
</protein>
<accession>A0A1E7ET99</accession>
<dbReference type="Proteomes" id="UP000095751">
    <property type="component" value="Unassembled WGS sequence"/>
</dbReference>
<sequence length="150" mass="17010">MSSIRHTSKENSRAHALMASSSSSFSTNIKSQPVAALKENSRAYLLKEAPTVLSTKLQSMAKESDNRRDQDIRYLLQAVQELKERDEQRQLEVEELKENVDNLILDNDELREDNDRLAKKVAKCGPRRSKRLLGGLGSIGTRSSKRNKKK</sequence>
<dbReference type="KEGG" id="fcy:FRACYDRAFT_249358"/>
<evidence type="ECO:0000256" key="2">
    <source>
        <dbReference type="SAM" id="MobiDB-lite"/>
    </source>
</evidence>
<proteinExistence type="predicted"/>
<feature type="coiled-coil region" evidence="1">
    <location>
        <begin position="79"/>
        <end position="120"/>
    </location>
</feature>
<dbReference type="InParanoid" id="A0A1E7ET99"/>